<evidence type="ECO:0000256" key="9">
    <source>
        <dbReference type="ARBA" id="ARBA00047337"/>
    </source>
</evidence>
<dbReference type="GO" id="GO:0008474">
    <property type="term" value="F:palmitoyl-(protein) hydrolase activity"/>
    <property type="evidence" value="ECO:0007669"/>
    <property type="project" value="UniProtKB-EC"/>
</dbReference>
<keyword evidence="6" id="KW-0276">Fatty acid metabolism</keyword>
<dbReference type="SUPFAM" id="SSF53474">
    <property type="entry name" value="alpha/beta-Hydrolases"/>
    <property type="match status" value="1"/>
</dbReference>
<dbReference type="AlphaFoldDB" id="A0A8H6YJI9"/>
<evidence type="ECO:0000256" key="1">
    <source>
        <dbReference type="ARBA" id="ARBA00006499"/>
    </source>
</evidence>
<dbReference type="GO" id="GO:0005737">
    <property type="term" value="C:cytoplasm"/>
    <property type="evidence" value="ECO:0007669"/>
    <property type="project" value="TreeGrafter"/>
</dbReference>
<evidence type="ECO:0000256" key="6">
    <source>
        <dbReference type="ARBA" id="ARBA00022832"/>
    </source>
</evidence>
<evidence type="ECO:0000256" key="8">
    <source>
        <dbReference type="ARBA" id="ARBA00031195"/>
    </source>
</evidence>
<comment type="caution">
    <text evidence="11">The sequence shown here is derived from an EMBL/GenBank/DDBJ whole genome shotgun (WGS) entry which is preliminary data.</text>
</comment>
<comment type="function">
    <text evidence="7">Hydrolyzes fatty acids from S-acylated cysteine residues in proteins with a strong preference for palmitoylated G-alpha proteins over other acyl substrates. Mediates the deacylation of G-alpha proteins such as GPA1 in vivo, but has weak or no activity toward palmitoylated Ras proteins. Has weak lysophospholipase activity in vitro; however such activity may not exist in vivo.</text>
</comment>
<accession>A0A8H6YJI9</accession>
<dbReference type="InterPro" id="IPR003140">
    <property type="entry name" value="PLipase/COase/thioEstase"/>
</dbReference>
<feature type="domain" description="Phospholipase/carboxylesterase/thioesterase" evidence="10">
    <location>
        <begin position="11"/>
        <end position="237"/>
    </location>
</feature>
<dbReference type="Pfam" id="PF02230">
    <property type="entry name" value="Abhydrolase_2"/>
    <property type="match status" value="1"/>
</dbReference>
<dbReference type="GO" id="GO:0052689">
    <property type="term" value="F:carboxylic ester hydrolase activity"/>
    <property type="evidence" value="ECO:0007669"/>
    <property type="project" value="UniProtKB-KW"/>
</dbReference>
<keyword evidence="6" id="KW-0443">Lipid metabolism</keyword>
<dbReference type="Gene3D" id="3.40.50.1820">
    <property type="entry name" value="alpha/beta hydrolase"/>
    <property type="match status" value="1"/>
</dbReference>
<evidence type="ECO:0000259" key="10">
    <source>
        <dbReference type="Pfam" id="PF02230"/>
    </source>
</evidence>
<dbReference type="EC" id="3.1.2.22" evidence="2"/>
<evidence type="ECO:0000256" key="4">
    <source>
        <dbReference type="ARBA" id="ARBA00022487"/>
    </source>
</evidence>
<keyword evidence="12" id="KW-1185">Reference proteome</keyword>
<protein>
    <recommendedName>
        <fullName evidence="3">Acyl-protein thioesterase 1</fullName>
        <ecNumber evidence="2">3.1.2.22</ecNumber>
    </recommendedName>
    <alternativeName>
        <fullName evidence="8">Palmitoyl-protein hydrolase</fullName>
    </alternativeName>
</protein>
<comment type="similarity">
    <text evidence="1">Belongs to the AB hydrolase superfamily. AB hydrolase 2 family.</text>
</comment>
<dbReference type="EMBL" id="JACAZI010000005">
    <property type="protein sequence ID" value="KAF7360242.1"/>
    <property type="molecule type" value="Genomic_DNA"/>
</dbReference>
<evidence type="ECO:0000313" key="11">
    <source>
        <dbReference type="EMBL" id="KAF7360242.1"/>
    </source>
</evidence>
<gene>
    <name evidence="11" type="ORF">MVEN_00753000</name>
</gene>
<dbReference type="PANTHER" id="PTHR10655">
    <property type="entry name" value="LYSOPHOSPHOLIPASE-RELATED"/>
    <property type="match status" value="1"/>
</dbReference>
<keyword evidence="4" id="KW-0719">Serine esterase</keyword>
<evidence type="ECO:0000313" key="12">
    <source>
        <dbReference type="Proteomes" id="UP000620124"/>
    </source>
</evidence>
<name>A0A8H6YJI9_9AGAR</name>
<evidence type="ECO:0000256" key="3">
    <source>
        <dbReference type="ARBA" id="ARBA00014923"/>
    </source>
</evidence>
<reference evidence="11" key="1">
    <citation type="submission" date="2020-05" db="EMBL/GenBank/DDBJ databases">
        <title>Mycena genomes resolve the evolution of fungal bioluminescence.</title>
        <authorList>
            <person name="Tsai I.J."/>
        </authorList>
    </citation>
    <scope>NUCLEOTIDE SEQUENCE</scope>
    <source>
        <strain evidence="11">CCC161011</strain>
    </source>
</reference>
<keyword evidence="5" id="KW-0378">Hydrolase</keyword>
<proteinExistence type="inferred from homology"/>
<dbReference type="Proteomes" id="UP000620124">
    <property type="component" value="Unassembled WGS sequence"/>
</dbReference>
<comment type="catalytic activity">
    <reaction evidence="9">
        <text>S-hexadecanoyl-L-cysteinyl-[protein] + H2O = L-cysteinyl-[protein] + hexadecanoate + H(+)</text>
        <dbReference type="Rhea" id="RHEA:19233"/>
        <dbReference type="Rhea" id="RHEA-COMP:10131"/>
        <dbReference type="Rhea" id="RHEA-COMP:11032"/>
        <dbReference type="ChEBI" id="CHEBI:7896"/>
        <dbReference type="ChEBI" id="CHEBI:15377"/>
        <dbReference type="ChEBI" id="CHEBI:15378"/>
        <dbReference type="ChEBI" id="CHEBI:29950"/>
        <dbReference type="ChEBI" id="CHEBI:74151"/>
        <dbReference type="EC" id="3.1.2.22"/>
    </reaction>
</comment>
<dbReference type="PANTHER" id="PTHR10655:SF17">
    <property type="entry name" value="LYSOPHOSPHOLIPASE-LIKE PROTEIN 1"/>
    <property type="match status" value="1"/>
</dbReference>
<dbReference type="GO" id="GO:0032259">
    <property type="term" value="P:methylation"/>
    <property type="evidence" value="ECO:0007669"/>
    <property type="project" value="UniProtKB-KW"/>
</dbReference>
<dbReference type="GO" id="GO:0008168">
    <property type="term" value="F:methyltransferase activity"/>
    <property type="evidence" value="ECO:0007669"/>
    <property type="project" value="UniProtKB-KW"/>
</dbReference>
<organism evidence="11 12">
    <name type="scientific">Mycena venus</name>
    <dbReference type="NCBI Taxonomy" id="2733690"/>
    <lineage>
        <taxon>Eukaryota</taxon>
        <taxon>Fungi</taxon>
        <taxon>Dikarya</taxon>
        <taxon>Basidiomycota</taxon>
        <taxon>Agaricomycotina</taxon>
        <taxon>Agaricomycetes</taxon>
        <taxon>Agaricomycetidae</taxon>
        <taxon>Agaricales</taxon>
        <taxon>Marasmiineae</taxon>
        <taxon>Mycenaceae</taxon>
        <taxon>Mycena</taxon>
    </lineage>
</organism>
<dbReference type="OrthoDB" id="2418081at2759"/>
<evidence type="ECO:0000256" key="7">
    <source>
        <dbReference type="ARBA" id="ARBA00029392"/>
    </source>
</evidence>
<sequence length="242" mass="26002">MNTQTEDPVEIASKSDSDTSAVVVFLHNKGGLTFDIVNTTRSKSAVLEHVKWILPPAPVIPVTIRMQAETRAWFDVRTSESMADPAPEKEDEARILQSMATIDALLTKIVASGVDPSRIVLGGFSQGGAIALLTGLSTSRKLAGLIVLSARLPLRHQFRSMVSSHASSIPIFWGHGTADTAVSYELGRAAADYLVNEIGVPPAPYPGAPEGLDFHTYDGLPHYISDEELTDLASWLGTILPQ</sequence>
<keyword evidence="11" id="KW-0489">Methyltransferase</keyword>
<evidence type="ECO:0000256" key="2">
    <source>
        <dbReference type="ARBA" id="ARBA00012423"/>
    </source>
</evidence>
<keyword evidence="11" id="KW-0808">Transferase</keyword>
<dbReference type="InterPro" id="IPR050565">
    <property type="entry name" value="LYPA1-2/EST-like"/>
</dbReference>
<evidence type="ECO:0000256" key="5">
    <source>
        <dbReference type="ARBA" id="ARBA00022801"/>
    </source>
</evidence>
<dbReference type="InterPro" id="IPR029058">
    <property type="entry name" value="AB_hydrolase_fold"/>
</dbReference>
<dbReference type="GO" id="GO:0006631">
    <property type="term" value="P:fatty acid metabolic process"/>
    <property type="evidence" value="ECO:0007669"/>
    <property type="project" value="UniProtKB-KW"/>
</dbReference>